<feature type="signal peptide" evidence="2">
    <location>
        <begin position="1"/>
        <end position="20"/>
    </location>
</feature>
<keyword evidence="4" id="KW-1185">Reference proteome</keyword>
<feature type="compositionally biased region" description="Low complexity" evidence="1">
    <location>
        <begin position="110"/>
        <end position="129"/>
    </location>
</feature>
<organism evidence="3 4">
    <name type="scientific">Mya arenaria</name>
    <name type="common">Soft-shell clam</name>
    <dbReference type="NCBI Taxonomy" id="6604"/>
    <lineage>
        <taxon>Eukaryota</taxon>
        <taxon>Metazoa</taxon>
        <taxon>Spiralia</taxon>
        <taxon>Lophotrochozoa</taxon>
        <taxon>Mollusca</taxon>
        <taxon>Bivalvia</taxon>
        <taxon>Autobranchia</taxon>
        <taxon>Heteroconchia</taxon>
        <taxon>Euheterodonta</taxon>
        <taxon>Imparidentia</taxon>
        <taxon>Neoheterodontei</taxon>
        <taxon>Myida</taxon>
        <taxon>Myoidea</taxon>
        <taxon>Myidae</taxon>
        <taxon>Mya</taxon>
    </lineage>
</organism>
<accession>A0ABY7G3A2</accession>
<dbReference type="Proteomes" id="UP001164746">
    <property type="component" value="Chromosome 15"/>
</dbReference>
<keyword evidence="2" id="KW-0732">Signal</keyword>
<reference evidence="3" key="1">
    <citation type="submission" date="2022-11" db="EMBL/GenBank/DDBJ databases">
        <title>Centuries of genome instability and evolution in soft-shell clam transmissible cancer (bioRxiv).</title>
        <authorList>
            <person name="Hart S.F.M."/>
            <person name="Yonemitsu M.A."/>
            <person name="Giersch R.M."/>
            <person name="Beal B.F."/>
            <person name="Arriagada G."/>
            <person name="Davis B.W."/>
            <person name="Ostrander E.A."/>
            <person name="Goff S.P."/>
            <person name="Metzger M.J."/>
        </authorList>
    </citation>
    <scope>NUCLEOTIDE SEQUENCE</scope>
    <source>
        <strain evidence="3">MELC-2E11</strain>
        <tissue evidence="3">Siphon/mantle</tissue>
    </source>
</reference>
<name>A0ABY7G3A2_MYAAR</name>
<evidence type="ECO:0000313" key="4">
    <source>
        <dbReference type="Proteomes" id="UP001164746"/>
    </source>
</evidence>
<evidence type="ECO:0000256" key="1">
    <source>
        <dbReference type="SAM" id="MobiDB-lite"/>
    </source>
</evidence>
<protein>
    <submittedName>
        <fullName evidence="3">Uncharacterized protein</fullName>
    </submittedName>
</protein>
<proteinExistence type="predicted"/>
<gene>
    <name evidence="3" type="ORF">MAR_014614</name>
</gene>
<feature type="region of interest" description="Disordered" evidence="1">
    <location>
        <begin position="98"/>
        <end position="129"/>
    </location>
</feature>
<evidence type="ECO:0000313" key="3">
    <source>
        <dbReference type="EMBL" id="WAR28910.1"/>
    </source>
</evidence>
<sequence length="267" mass="29482">MKTSLFCATYILALVATSYARMSRDQLRSSLAKMDPVFAHQRDRPVMVSQNTNIFLPVKQTPPEPAVLDIGQQVASGNMAAGKPGFNNQLLAQVSLRTATPKPLTRKTKSPTTTLKPAPKPTTKSSAPSVQRFNDRFLNEAAKPIPMAETILNGKEGCSFKVPSFLMPDPEPTSAHDAEHRCPSFLIPGPSINPSLVNLLVEHWTGMEATETSVNPVRSQISQIEFEQKCLLPALRAHVTGGEACRSRQLTVYLQWLLHLRQRLFNI</sequence>
<dbReference type="EMBL" id="CP111026">
    <property type="protein sequence ID" value="WAR28910.1"/>
    <property type="molecule type" value="Genomic_DNA"/>
</dbReference>
<evidence type="ECO:0000256" key="2">
    <source>
        <dbReference type="SAM" id="SignalP"/>
    </source>
</evidence>
<feature type="chain" id="PRO_5045818972" evidence="2">
    <location>
        <begin position="21"/>
        <end position="267"/>
    </location>
</feature>